<dbReference type="GO" id="GO:0032259">
    <property type="term" value="P:methylation"/>
    <property type="evidence" value="ECO:0007669"/>
    <property type="project" value="UniProtKB-KW"/>
</dbReference>
<dbReference type="GO" id="GO:0008168">
    <property type="term" value="F:methyltransferase activity"/>
    <property type="evidence" value="ECO:0007669"/>
    <property type="project" value="UniProtKB-KW"/>
</dbReference>
<dbReference type="SUPFAM" id="SSF53335">
    <property type="entry name" value="S-adenosyl-L-methionine-dependent methyltransferases"/>
    <property type="match status" value="1"/>
</dbReference>
<comment type="caution">
    <text evidence="1">The sequence shown here is derived from an EMBL/GenBank/DDBJ whole genome shotgun (WGS) entry which is preliminary data.</text>
</comment>
<dbReference type="InterPro" id="IPR029063">
    <property type="entry name" value="SAM-dependent_MTases_sf"/>
</dbReference>
<dbReference type="Gene3D" id="3.40.50.150">
    <property type="entry name" value="Vaccinia Virus protein VP39"/>
    <property type="match status" value="1"/>
</dbReference>
<dbReference type="EMBL" id="JBHSBN010000006">
    <property type="protein sequence ID" value="MFC4106698.1"/>
    <property type="molecule type" value="Genomic_DNA"/>
</dbReference>
<sequence length="266" mass="28558">MTQPVDLQTDRPHPARVYQYWLGGKDNYAADRELGDKMAQLLPSLPGAARANRGFMLRSSRYLAGELGIRQFLDLGTGLPLAPNLHEVVQQIEPGSRVVYVDNDPIVLIHARALLTSHPDGATAYLDSDIRNPEMVLTAARDSLDLDQPVAVSLIAITQLIPDDAQVRAILDALMGPLCPGSTLSLSAITADSDPDQVGAAVRAAHAQGIPVTPRTRAQTAAMFTGLDLVDPGVVLAHRWHPDQDTPNLDDHDVHVYTGVAIKPAG</sequence>
<evidence type="ECO:0000313" key="1">
    <source>
        <dbReference type="EMBL" id="MFC4106698.1"/>
    </source>
</evidence>
<dbReference type="PIRSF" id="PIRSF017393">
    <property type="entry name" value="MTase_SAV2177"/>
    <property type="match status" value="1"/>
</dbReference>
<dbReference type="Proteomes" id="UP001595868">
    <property type="component" value="Unassembled WGS sequence"/>
</dbReference>
<protein>
    <submittedName>
        <fullName evidence="1">SAM-dependent methyltransferase</fullName>
        <ecNumber evidence="1">2.1.1.-</ecNumber>
    </submittedName>
</protein>
<keyword evidence="1" id="KW-0489">Methyltransferase</keyword>
<keyword evidence="2" id="KW-1185">Reference proteome</keyword>
<dbReference type="InterPro" id="IPR006764">
    <property type="entry name" value="SAM_dep_MeTrfase_SAV2177_type"/>
</dbReference>
<evidence type="ECO:0000313" key="2">
    <source>
        <dbReference type="Proteomes" id="UP001595868"/>
    </source>
</evidence>
<dbReference type="RefSeq" id="WP_377544862.1">
    <property type="nucleotide sequence ID" value="NZ_JBHSBN010000006.1"/>
</dbReference>
<organism evidence="1 2">
    <name type="scientific">Micromonospora zhanjiangensis</name>
    <dbReference type="NCBI Taxonomy" id="1522057"/>
    <lineage>
        <taxon>Bacteria</taxon>
        <taxon>Bacillati</taxon>
        <taxon>Actinomycetota</taxon>
        <taxon>Actinomycetes</taxon>
        <taxon>Micromonosporales</taxon>
        <taxon>Micromonosporaceae</taxon>
        <taxon>Micromonospora</taxon>
    </lineage>
</organism>
<reference evidence="2" key="1">
    <citation type="journal article" date="2019" name="Int. J. Syst. Evol. Microbiol.">
        <title>The Global Catalogue of Microorganisms (GCM) 10K type strain sequencing project: providing services to taxonomists for standard genome sequencing and annotation.</title>
        <authorList>
            <consortium name="The Broad Institute Genomics Platform"/>
            <consortium name="The Broad Institute Genome Sequencing Center for Infectious Disease"/>
            <person name="Wu L."/>
            <person name="Ma J."/>
        </authorList>
    </citation>
    <scope>NUCLEOTIDE SEQUENCE [LARGE SCALE GENOMIC DNA]</scope>
    <source>
        <strain evidence="2">2902at01</strain>
    </source>
</reference>
<proteinExistence type="predicted"/>
<keyword evidence="1" id="KW-0808">Transferase</keyword>
<gene>
    <name evidence="1" type="ORF">ACFOX0_12225</name>
</gene>
<name>A0ABV8KKS9_9ACTN</name>
<accession>A0ABV8KKS9</accession>
<dbReference type="Pfam" id="PF04672">
    <property type="entry name" value="Methyltransf_19"/>
    <property type="match status" value="1"/>
</dbReference>
<dbReference type="EC" id="2.1.1.-" evidence="1"/>